<feature type="region of interest" description="Disordered" evidence="1">
    <location>
        <begin position="119"/>
        <end position="140"/>
    </location>
</feature>
<comment type="caution">
    <text evidence="2">The sequence shown here is derived from an EMBL/GenBank/DDBJ whole genome shotgun (WGS) entry which is preliminary data.</text>
</comment>
<reference evidence="2" key="1">
    <citation type="submission" date="2023-10" db="EMBL/GenBank/DDBJ databases">
        <authorList>
            <person name="Chen Y."/>
            <person name="Shah S."/>
            <person name="Dougan E. K."/>
            <person name="Thang M."/>
            <person name="Chan C."/>
        </authorList>
    </citation>
    <scope>NUCLEOTIDE SEQUENCE [LARGE SCALE GENOMIC DNA]</scope>
</reference>
<name>A0ABN9WEG8_9DINO</name>
<evidence type="ECO:0000313" key="3">
    <source>
        <dbReference type="Proteomes" id="UP001189429"/>
    </source>
</evidence>
<dbReference type="Proteomes" id="UP001189429">
    <property type="component" value="Unassembled WGS sequence"/>
</dbReference>
<accession>A0ABN9WEG8</accession>
<evidence type="ECO:0000313" key="2">
    <source>
        <dbReference type="EMBL" id="CAK0884781.1"/>
    </source>
</evidence>
<feature type="compositionally biased region" description="Low complexity" evidence="1">
    <location>
        <begin position="651"/>
        <end position="677"/>
    </location>
</feature>
<feature type="region of interest" description="Disordered" evidence="1">
    <location>
        <begin position="612"/>
        <end position="677"/>
    </location>
</feature>
<feature type="compositionally biased region" description="Low complexity" evidence="1">
    <location>
        <begin position="614"/>
        <end position="630"/>
    </location>
</feature>
<proteinExistence type="predicted"/>
<organism evidence="2 3">
    <name type="scientific">Prorocentrum cordatum</name>
    <dbReference type="NCBI Taxonomy" id="2364126"/>
    <lineage>
        <taxon>Eukaryota</taxon>
        <taxon>Sar</taxon>
        <taxon>Alveolata</taxon>
        <taxon>Dinophyceae</taxon>
        <taxon>Prorocentrales</taxon>
        <taxon>Prorocentraceae</taxon>
        <taxon>Prorocentrum</taxon>
    </lineage>
</organism>
<protein>
    <submittedName>
        <fullName evidence="2">Uncharacterized protein</fullName>
    </submittedName>
</protein>
<gene>
    <name evidence="2" type="ORF">PCOR1329_LOCUS66581</name>
</gene>
<keyword evidence="3" id="KW-1185">Reference proteome</keyword>
<sequence length="771" mass="83203">MAALWVGSFPDGAGRTARDGADDGVRRRRVLQPAEWLRLDTSRMALYAEGGGAKALASSADASAISVQCLARVGPGVARSGRADQWGDEHRLMLDLFGNPPDAYAFKVEEVATTVAPEPSTFGFAPAPRGRPRQGGHSDHVTVRLTSPLWELYFNRWEGTASDLMLSKEPRTSWSWHSDAANRDRCCNHVQMMSESESEFDIDTNGSVPPPGVMSAAQVLQGWGVEQAPEDLPVLLVPEPVACLLSRGQWSSLLIRASWRNRLITEGGIMLKGAPLHASLGWPPPDAAVWRAAAGAAMEPEDEELRKIGSLMRQFAQGASEEQRPLLKDAVLAVDGWAQQMEEAAGDSGSSRGYGKYRHSTEKLMLAIRTSSLLRGGASGLHVAVQRAIALAAPECVASVICRGIEANGDRRHFQKSTLPSVSTIMRGELSLDIAISLLRRATYDPSAVRFMWSDSSPLCGFDWLWAQVHEIKRSEVVRICRASHELIRATTEFARARLERGDSDPVPLCPASAWQPHLDALLGIEEHIYPPTSLAMGMTSLANKASALCHQWGVELPEGATLSEFSKSFVSHTSDMGTEMSLPDFYVRSLDDLAAPWMDRSSLRADLDDMVVDGDGAPADGPPAADLPAAAPPPVAPPASDLGDFGLGSDGLLEGDPPAAEPAAAAAPPAAEGGPPAVEPVAVAQQECFMPKAMSIYGFQHLTNNLNGDVHASLSHWETFYAELKVLAALLTCKPKRTHFVATCLQGTPHEHRAGDFKQFDGSLYEKRWR</sequence>
<evidence type="ECO:0000256" key="1">
    <source>
        <dbReference type="SAM" id="MobiDB-lite"/>
    </source>
</evidence>
<dbReference type="EMBL" id="CAUYUJ010018586">
    <property type="protein sequence ID" value="CAK0884781.1"/>
    <property type="molecule type" value="Genomic_DNA"/>
</dbReference>